<dbReference type="GO" id="GO:0005739">
    <property type="term" value="C:mitochondrion"/>
    <property type="evidence" value="ECO:0007669"/>
    <property type="project" value="UniProtKB-SubCell"/>
</dbReference>
<dbReference type="AlphaFoldDB" id="A0AAJ6CMU3"/>
<keyword evidence="4" id="KW-0409">Iron storage</keyword>
<dbReference type="InterPro" id="IPR020895">
    <property type="entry name" value="Frataxin_CS"/>
</dbReference>
<dbReference type="EC" id="1.16.3.1" evidence="3"/>
<keyword evidence="6" id="KW-0410">Iron transport</keyword>
<dbReference type="SUPFAM" id="SSF55387">
    <property type="entry name" value="Frataxin/Nqo15-like"/>
    <property type="match status" value="1"/>
</dbReference>
<evidence type="ECO:0000256" key="1">
    <source>
        <dbReference type="ARBA" id="ARBA00004173"/>
    </source>
</evidence>
<evidence type="ECO:0000256" key="2">
    <source>
        <dbReference type="ARBA" id="ARBA00008183"/>
    </source>
</evidence>
<keyword evidence="10" id="KW-0406">Ion transport</keyword>
<evidence type="ECO:0000256" key="7">
    <source>
        <dbReference type="ARBA" id="ARBA00022946"/>
    </source>
</evidence>
<dbReference type="GO" id="GO:0004322">
    <property type="term" value="F:ferroxidase activity"/>
    <property type="evidence" value="ECO:0007669"/>
    <property type="project" value="UniProtKB-EC"/>
</dbReference>
<dbReference type="InterPro" id="IPR017789">
    <property type="entry name" value="Frataxin"/>
</dbReference>
<evidence type="ECO:0000256" key="11">
    <source>
        <dbReference type="ARBA" id="ARBA00023128"/>
    </source>
</evidence>
<comment type="similarity">
    <text evidence="2">Belongs to the frataxin family.</text>
</comment>
<keyword evidence="14" id="KW-1185">Reference proteome</keyword>
<dbReference type="InterPro" id="IPR002908">
    <property type="entry name" value="Frataxin/CyaY"/>
</dbReference>
<dbReference type="GO" id="GO:0008198">
    <property type="term" value="F:ferrous iron binding"/>
    <property type="evidence" value="ECO:0007669"/>
    <property type="project" value="TreeGrafter"/>
</dbReference>
<comment type="catalytic activity">
    <reaction evidence="12">
        <text>4 Fe(2+) + O2 + 4 H(+) = 4 Fe(3+) + 2 H2O</text>
        <dbReference type="Rhea" id="RHEA:11148"/>
        <dbReference type="ChEBI" id="CHEBI:15377"/>
        <dbReference type="ChEBI" id="CHEBI:15378"/>
        <dbReference type="ChEBI" id="CHEBI:15379"/>
        <dbReference type="ChEBI" id="CHEBI:29033"/>
        <dbReference type="ChEBI" id="CHEBI:29034"/>
        <dbReference type="EC" id="1.16.3.1"/>
    </reaction>
</comment>
<evidence type="ECO:0000313" key="13">
    <source>
        <dbReference type="EMBL" id="WFD16103.1"/>
    </source>
</evidence>
<name>A0AAJ6CMU3_9BASI</name>
<comment type="subcellular location">
    <subcellularLocation>
        <location evidence="1">Mitochondrion</location>
    </subcellularLocation>
</comment>
<protein>
    <recommendedName>
        <fullName evidence="3">ferroxidase</fullName>
        <ecNumber evidence="3">1.16.3.1</ecNumber>
    </recommendedName>
</protein>
<evidence type="ECO:0000256" key="12">
    <source>
        <dbReference type="ARBA" id="ARBA00047990"/>
    </source>
</evidence>
<keyword evidence="7" id="KW-0809">Transit peptide</keyword>
<dbReference type="GO" id="GO:0051537">
    <property type="term" value="F:2 iron, 2 sulfur cluster binding"/>
    <property type="evidence" value="ECO:0007669"/>
    <property type="project" value="TreeGrafter"/>
</dbReference>
<dbReference type="InterPro" id="IPR036524">
    <property type="entry name" value="Frataxin/CyaY_sf"/>
</dbReference>
<dbReference type="GO" id="GO:0008199">
    <property type="term" value="F:ferric iron binding"/>
    <property type="evidence" value="ECO:0007669"/>
    <property type="project" value="InterPro"/>
</dbReference>
<sequence>MQMEPSCVSGRHTTLRINMWSRRLAQQMVRYVPRMGVAPRSRHMVPARAAHTTPVWAKGAASPTPAYRAGELSMVDYHRMIDHSLDALTSQLEELMETQDIDALEEKVSQGSEEGEWDVEYATGVINVRLGSYGTYVINKQPPTQQLWLSSPTSGPKRFDYDTEKGVWFTYRDGELFLFHELLSRELSAVFDTPLSLHL</sequence>
<dbReference type="PROSITE" id="PS50810">
    <property type="entry name" value="FRATAXIN_2"/>
    <property type="match status" value="1"/>
</dbReference>
<organism evidence="13 14">
    <name type="scientific">Malassezia arunalokei</name>
    <dbReference type="NCBI Taxonomy" id="1514897"/>
    <lineage>
        <taxon>Eukaryota</taxon>
        <taxon>Fungi</taxon>
        <taxon>Dikarya</taxon>
        <taxon>Basidiomycota</taxon>
        <taxon>Ustilaginomycotina</taxon>
        <taxon>Malasseziomycetes</taxon>
        <taxon>Malasseziales</taxon>
        <taxon>Malasseziaceae</taxon>
        <taxon>Malassezia</taxon>
    </lineage>
</organism>
<keyword evidence="9" id="KW-0408">Iron</keyword>
<reference evidence="13 14" key="1">
    <citation type="submission" date="2023-03" db="EMBL/GenBank/DDBJ databases">
        <title>Mating type loci evolution in Malassezia.</title>
        <authorList>
            <person name="Coelho M.A."/>
        </authorList>
    </citation>
    <scope>NUCLEOTIDE SEQUENCE [LARGE SCALE GENOMIC DNA]</scope>
    <source>
        <strain evidence="13 14">CBS 13387</strain>
    </source>
</reference>
<dbReference type="GO" id="GO:0034986">
    <property type="term" value="F:iron chaperone activity"/>
    <property type="evidence" value="ECO:0007669"/>
    <property type="project" value="TreeGrafter"/>
</dbReference>
<dbReference type="EMBL" id="CP119919">
    <property type="protein sequence ID" value="WFD16103.1"/>
    <property type="molecule type" value="Genomic_DNA"/>
</dbReference>
<accession>A0AAJ6CMU3</accession>
<dbReference type="Pfam" id="PF01491">
    <property type="entry name" value="Frataxin_Cyay"/>
    <property type="match status" value="1"/>
</dbReference>
<dbReference type="SMART" id="SM01219">
    <property type="entry name" value="Frataxin_Cyay"/>
    <property type="match status" value="1"/>
</dbReference>
<dbReference type="GO" id="GO:0006826">
    <property type="term" value="P:iron ion transport"/>
    <property type="evidence" value="ECO:0007669"/>
    <property type="project" value="UniProtKB-KW"/>
</dbReference>
<evidence type="ECO:0000313" key="14">
    <source>
        <dbReference type="Proteomes" id="UP001217582"/>
    </source>
</evidence>
<dbReference type="Gene3D" id="3.30.920.10">
    <property type="entry name" value="Frataxin/CyaY"/>
    <property type="match status" value="1"/>
</dbReference>
<evidence type="ECO:0000256" key="9">
    <source>
        <dbReference type="ARBA" id="ARBA00023004"/>
    </source>
</evidence>
<dbReference type="GO" id="GO:0006879">
    <property type="term" value="P:intracellular iron ion homeostasis"/>
    <property type="evidence" value="ECO:0007669"/>
    <property type="project" value="UniProtKB-KW"/>
</dbReference>
<dbReference type="GO" id="GO:0016226">
    <property type="term" value="P:iron-sulfur cluster assembly"/>
    <property type="evidence" value="ECO:0007669"/>
    <property type="project" value="InterPro"/>
</dbReference>
<evidence type="ECO:0000256" key="6">
    <source>
        <dbReference type="ARBA" id="ARBA00022496"/>
    </source>
</evidence>
<dbReference type="Proteomes" id="UP001217582">
    <property type="component" value="Chromosome 4"/>
</dbReference>
<keyword evidence="5" id="KW-0813">Transport</keyword>
<dbReference type="NCBIfam" id="TIGR03421">
    <property type="entry name" value="FeS_CyaY"/>
    <property type="match status" value="1"/>
</dbReference>
<evidence type="ECO:0000256" key="10">
    <source>
        <dbReference type="ARBA" id="ARBA00023065"/>
    </source>
</evidence>
<dbReference type="PANTHER" id="PTHR16821">
    <property type="entry name" value="FRATAXIN"/>
    <property type="match status" value="1"/>
</dbReference>
<keyword evidence="8 13" id="KW-0560">Oxidoreductase</keyword>
<proteinExistence type="inferred from homology"/>
<evidence type="ECO:0000256" key="4">
    <source>
        <dbReference type="ARBA" id="ARBA00022434"/>
    </source>
</evidence>
<keyword evidence="11" id="KW-0496">Mitochondrion</keyword>
<evidence type="ECO:0000256" key="5">
    <source>
        <dbReference type="ARBA" id="ARBA00022448"/>
    </source>
</evidence>
<dbReference type="PROSITE" id="PS01344">
    <property type="entry name" value="FRATAXIN_1"/>
    <property type="match status" value="1"/>
</dbReference>
<dbReference type="PANTHER" id="PTHR16821:SF2">
    <property type="entry name" value="FRATAXIN, MITOCHONDRIAL"/>
    <property type="match status" value="1"/>
</dbReference>
<evidence type="ECO:0000256" key="8">
    <source>
        <dbReference type="ARBA" id="ARBA00023002"/>
    </source>
</evidence>
<gene>
    <name evidence="13" type="primary">YFH1</name>
    <name evidence="13" type="ORF">MARU1_002139</name>
</gene>
<evidence type="ECO:0000256" key="3">
    <source>
        <dbReference type="ARBA" id="ARBA00013107"/>
    </source>
</evidence>
<dbReference type="NCBIfam" id="TIGR03422">
    <property type="entry name" value="mito_frataxin"/>
    <property type="match status" value="1"/>
</dbReference>